<dbReference type="Pfam" id="PF13692">
    <property type="entry name" value="Glyco_trans_1_4"/>
    <property type="match status" value="1"/>
</dbReference>
<accession>A0ABU4DSE6</accession>
<dbReference type="Proteomes" id="UP001276150">
    <property type="component" value="Unassembled WGS sequence"/>
</dbReference>
<dbReference type="EC" id="2.4.-.-" evidence="2"/>
<dbReference type="Gene3D" id="3.90.550.10">
    <property type="entry name" value="Spore Coat Polysaccharide Biosynthesis Protein SpsA, Chain A"/>
    <property type="match status" value="1"/>
</dbReference>
<reference evidence="2 3" key="1">
    <citation type="submission" date="2022-11" db="EMBL/GenBank/DDBJ databases">
        <title>Deinococcus ZS9-10, Low Temperature and Draught-tolerating, UV-resistant Bacteria from Continental Antarctica.</title>
        <authorList>
            <person name="Cheng L."/>
        </authorList>
    </citation>
    <scope>NUCLEOTIDE SEQUENCE [LARGE SCALE GENOMIC DNA]</scope>
    <source>
        <strain evidence="2 3">ZS9-10</strain>
    </source>
</reference>
<sequence>MSRSSPPAPLVSVVTPTRGRPDLLLSRALRSALAQTLRDIEIIVVVDGADPATEAALAGVQDARVRVIVLPQSVGGAEARNVGARAARADWVALLDDDDEWLPHKLEAQLALAQATAQGTGGRPIVACRWLMRTPHGDYPNPPRLPDPGEPLSEYMLARRTLLERTCGLVSTMLFMPRELLLDVPFTPGLPKHQDWDWLLRAAMLPDVGVVLVPDICAVWYYEEPRPSMSTQLDWRASLRWARRMQSRGTITRRAFVGFLNSHIVPSAQHAREFGAAFTLLPLLLAARPRPFELGTFAANFALPIEFRRRTRARLDRFLQRVRSGGEVRTSSPQVTAQTVDCSPPQTVALIDPLAGGHHGSYAATLAAELVGRGVHVHLIGPAVLVEEVCRTVPQVSGHVLPLFSSDGPEGREAYYRLGRVARDRVNLRFLRAALRQSAQLGAGTAHLLWLDSFVVPLLAARLGQPQRPPRLRATLHWAYFLRQFEGGGLSQRVHRALLGALGNLGVRVMMHSAQLTRDVGAGLLDAVPYPTALPQTAGSERLHVRQTVRGQMGIPLEATVLLAFGGTRHDKGGDLALEALALLPAHVHLLVVGPTRAFDAGALRQHGERLGIMDRLHLHLEHVPDEAVEGYFLAADACLLPYRRNFAGQSGPLLIAASLGLPVLAADVGVLAETVQEYGLGALFAPEDPAALARCVSSFDAAIFAPDTARFQRDHTPQAFAEAVLNSYSNNSSSLG</sequence>
<keyword evidence="2" id="KW-0808">Transferase</keyword>
<dbReference type="PANTHER" id="PTHR22916:SF3">
    <property type="entry name" value="UDP-GLCNAC:BETAGAL BETA-1,3-N-ACETYLGLUCOSAMINYLTRANSFERASE-LIKE PROTEIN 1"/>
    <property type="match status" value="1"/>
</dbReference>
<comment type="caution">
    <text evidence="2">The sequence shown here is derived from an EMBL/GenBank/DDBJ whole genome shotgun (WGS) entry which is preliminary data.</text>
</comment>
<keyword evidence="2" id="KW-0328">Glycosyltransferase</keyword>
<dbReference type="Gene3D" id="3.40.50.2000">
    <property type="entry name" value="Glycogen Phosphorylase B"/>
    <property type="match status" value="1"/>
</dbReference>
<evidence type="ECO:0000313" key="3">
    <source>
        <dbReference type="Proteomes" id="UP001276150"/>
    </source>
</evidence>
<dbReference type="SUPFAM" id="SSF53756">
    <property type="entry name" value="UDP-Glycosyltransferase/glycogen phosphorylase"/>
    <property type="match status" value="1"/>
</dbReference>
<dbReference type="RefSeq" id="WP_317640699.1">
    <property type="nucleotide sequence ID" value="NZ_JAPMIV010000024.1"/>
</dbReference>
<organism evidence="2 3">
    <name type="scientific">Deinococcus arenicola</name>
    <dbReference type="NCBI Taxonomy" id="2994950"/>
    <lineage>
        <taxon>Bacteria</taxon>
        <taxon>Thermotogati</taxon>
        <taxon>Deinococcota</taxon>
        <taxon>Deinococci</taxon>
        <taxon>Deinococcales</taxon>
        <taxon>Deinococcaceae</taxon>
        <taxon>Deinococcus</taxon>
    </lineage>
</organism>
<feature type="domain" description="Glycosyltransferase 2-like" evidence="1">
    <location>
        <begin position="12"/>
        <end position="122"/>
    </location>
</feature>
<dbReference type="PANTHER" id="PTHR22916">
    <property type="entry name" value="GLYCOSYLTRANSFERASE"/>
    <property type="match status" value="1"/>
</dbReference>
<evidence type="ECO:0000259" key="1">
    <source>
        <dbReference type="Pfam" id="PF00535"/>
    </source>
</evidence>
<keyword evidence="3" id="KW-1185">Reference proteome</keyword>
<protein>
    <submittedName>
        <fullName evidence="2">Glycosyltransferase</fullName>
        <ecNumber evidence="2">2.4.-.-</ecNumber>
    </submittedName>
</protein>
<dbReference type="InterPro" id="IPR001173">
    <property type="entry name" value="Glyco_trans_2-like"/>
</dbReference>
<dbReference type="SUPFAM" id="SSF53448">
    <property type="entry name" value="Nucleotide-diphospho-sugar transferases"/>
    <property type="match status" value="1"/>
</dbReference>
<dbReference type="GO" id="GO:0016757">
    <property type="term" value="F:glycosyltransferase activity"/>
    <property type="evidence" value="ECO:0007669"/>
    <property type="project" value="UniProtKB-KW"/>
</dbReference>
<evidence type="ECO:0000313" key="2">
    <source>
        <dbReference type="EMBL" id="MDV6375361.1"/>
    </source>
</evidence>
<name>A0ABU4DSE6_9DEIO</name>
<dbReference type="EMBL" id="JAPMIV010000024">
    <property type="protein sequence ID" value="MDV6375361.1"/>
    <property type="molecule type" value="Genomic_DNA"/>
</dbReference>
<proteinExistence type="predicted"/>
<gene>
    <name evidence="2" type="ORF">ORD21_12245</name>
</gene>
<dbReference type="InterPro" id="IPR029044">
    <property type="entry name" value="Nucleotide-diphossugar_trans"/>
</dbReference>
<dbReference type="Pfam" id="PF00535">
    <property type="entry name" value="Glycos_transf_2"/>
    <property type="match status" value="1"/>
</dbReference>
<dbReference type="CDD" id="cd00761">
    <property type="entry name" value="Glyco_tranf_GTA_type"/>
    <property type="match status" value="1"/>
</dbReference>